<name>A0A922K348_CARIL</name>
<reference evidence="2" key="1">
    <citation type="submission" date="2021-01" db="EMBL/GenBank/DDBJ databases">
        <authorList>
            <person name="Lovell J.T."/>
            <person name="Bentley N."/>
            <person name="Bhattarai G."/>
            <person name="Jenkins J.W."/>
            <person name="Sreedasyam A."/>
            <person name="Alarcon Y."/>
            <person name="Bock C."/>
            <person name="Boston L."/>
            <person name="Carlson J."/>
            <person name="Cervantes K."/>
            <person name="Clermont K."/>
            <person name="Krom N."/>
            <person name="Kubenka K."/>
            <person name="Mamidi S."/>
            <person name="Mattison C."/>
            <person name="Monteros M."/>
            <person name="Pisani C."/>
            <person name="Plott C."/>
            <person name="Rajasekar S."/>
            <person name="Rhein H.S."/>
            <person name="Rohla C."/>
            <person name="Song M."/>
            <person name="Hilaire R.S."/>
            <person name="Shu S."/>
            <person name="Wells L."/>
            <person name="Wang X."/>
            <person name="Webber J."/>
            <person name="Heerema R.J."/>
            <person name="Klein P."/>
            <person name="Conner P."/>
            <person name="Grauke L."/>
            <person name="Grimwood J."/>
            <person name="Schmutz J."/>
            <person name="Randall J.J."/>
        </authorList>
    </citation>
    <scope>NUCLEOTIDE SEQUENCE</scope>
    <source>
        <tissue evidence="2">Leaf</tissue>
    </source>
</reference>
<organism evidence="2 3">
    <name type="scientific">Carya illinoinensis</name>
    <name type="common">Pecan</name>
    <dbReference type="NCBI Taxonomy" id="32201"/>
    <lineage>
        <taxon>Eukaryota</taxon>
        <taxon>Viridiplantae</taxon>
        <taxon>Streptophyta</taxon>
        <taxon>Embryophyta</taxon>
        <taxon>Tracheophyta</taxon>
        <taxon>Spermatophyta</taxon>
        <taxon>Magnoliopsida</taxon>
        <taxon>eudicotyledons</taxon>
        <taxon>Gunneridae</taxon>
        <taxon>Pentapetalae</taxon>
        <taxon>rosids</taxon>
        <taxon>fabids</taxon>
        <taxon>Fagales</taxon>
        <taxon>Juglandaceae</taxon>
        <taxon>Carya</taxon>
    </lineage>
</organism>
<protein>
    <submittedName>
        <fullName evidence="2">Uncharacterized protein</fullName>
    </submittedName>
</protein>
<dbReference type="PANTHER" id="PTHR31170:SF17">
    <property type="match status" value="1"/>
</dbReference>
<keyword evidence="1" id="KW-0812">Transmembrane</keyword>
<evidence type="ECO:0000313" key="2">
    <source>
        <dbReference type="EMBL" id="KAG6730988.1"/>
    </source>
</evidence>
<dbReference type="PANTHER" id="PTHR31170">
    <property type="entry name" value="BNAC04G53230D PROTEIN"/>
    <property type="match status" value="1"/>
</dbReference>
<dbReference type="Proteomes" id="UP000811246">
    <property type="component" value="Chromosome 1"/>
</dbReference>
<evidence type="ECO:0000256" key="1">
    <source>
        <dbReference type="SAM" id="Phobius"/>
    </source>
</evidence>
<keyword evidence="1" id="KW-0472">Membrane</keyword>
<sequence>MIRKTLSTRIEEFEKKHVGLTRNAKECCIYKLHEQLHDVSEKAYKPVLLAIGPYNDQGKVGQGFMEEHKLHYLQQMLKRTKGTTLKCYGEHISQNSDEFVEMMVLDGCFIIELFHNYEICWIMEDDPIFQMKWVLPRIARDLLLLENQLPFFVLAKLFEMSENSNTLLHNRSTNFGEQVVDIDEKKDGISVESSTSITQIIQTRLTDLALNFFFKFLPFQWNANASSYNSNDKIKHLLCLVHEALTPSLPNMNKHQNIHSATELKEAGIKFKKADKSNGFSIKFNNGLMEISPLCIEDHIETYLRNLITYEQYCDRQKSLDYVHDYVQFMENLINSPKDVELLRRKGIISNCLGDDEIISTMVNKLGHYISVSSSSSIYARTSKNLNMHCRRHRNVWMAKLRRDYFNSPWALVSFLGAVLLLALAITQAIFSIIH</sequence>
<evidence type="ECO:0000313" key="3">
    <source>
        <dbReference type="Proteomes" id="UP000811246"/>
    </source>
</evidence>
<dbReference type="Pfam" id="PF03140">
    <property type="entry name" value="DUF247"/>
    <property type="match status" value="1"/>
</dbReference>
<feature type="transmembrane region" description="Helical" evidence="1">
    <location>
        <begin position="410"/>
        <end position="434"/>
    </location>
</feature>
<dbReference type="InterPro" id="IPR004158">
    <property type="entry name" value="DUF247_pln"/>
</dbReference>
<proteinExistence type="predicted"/>
<dbReference type="EMBL" id="CM031825">
    <property type="protein sequence ID" value="KAG6730988.1"/>
    <property type="molecule type" value="Genomic_DNA"/>
</dbReference>
<comment type="caution">
    <text evidence="2">The sequence shown here is derived from an EMBL/GenBank/DDBJ whole genome shotgun (WGS) entry which is preliminary data.</text>
</comment>
<dbReference type="AlphaFoldDB" id="A0A922K348"/>
<keyword evidence="1" id="KW-1133">Transmembrane helix</keyword>
<accession>A0A922K348</accession>
<gene>
    <name evidence="2" type="ORF">I3842_01G107700</name>
</gene>